<feature type="domain" description="Single" evidence="4">
    <location>
        <begin position="36"/>
        <end position="103"/>
    </location>
</feature>
<dbReference type="RefSeq" id="XP_022671492.1">
    <property type="nucleotide sequence ID" value="XM_022815757.1"/>
</dbReference>
<keyword evidence="6" id="KW-1185">Reference proteome</keyword>
<organism evidence="5 6">
    <name type="scientific">Varroa destructor</name>
    <name type="common">Honeybee mite</name>
    <dbReference type="NCBI Taxonomy" id="109461"/>
    <lineage>
        <taxon>Eukaryota</taxon>
        <taxon>Metazoa</taxon>
        <taxon>Ecdysozoa</taxon>
        <taxon>Arthropoda</taxon>
        <taxon>Chelicerata</taxon>
        <taxon>Arachnida</taxon>
        <taxon>Acari</taxon>
        <taxon>Parasitiformes</taxon>
        <taxon>Mesostigmata</taxon>
        <taxon>Gamasina</taxon>
        <taxon>Dermanyssoidea</taxon>
        <taxon>Varroidae</taxon>
        <taxon>Varroa</taxon>
    </lineage>
</organism>
<dbReference type="EnsemblMetazoa" id="XM_022815757">
    <property type="protein sequence ID" value="XP_022671492"/>
    <property type="gene ID" value="LOC111254666"/>
</dbReference>
<evidence type="ECO:0000256" key="1">
    <source>
        <dbReference type="ARBA" id="ARBA00004613"/>
    </source>
</evidence>
<dbReference type="SMART" id="SM01318">
    <property type="entry name" value="SVWC"/>
    <property type="match status" value="1"/>
</dbReference>
<feature type="signal peptide" evidence="3">
    <location>
        <begin position="1"/>
        <end position="21"/>
    </location>
</feature>
<proteinExistence type="predicted"/>
<evidence type="ECO:0000313" key="6">
    <source>
        <dbReference type="Proteomes" id="UP000594260"/>
    </source>
</evidence>
<keyword evidence="3" id="KW-0732">Signal</keyword>
<dbReference type="GeneID" id="111254666"/>
<accession>A0A7M7KZL4</accession>
<comment type="subcellular location">
    <subcellularLocation>
        <location evidence="1">Secreted</location>
    </subcellularLocation>
</comment>
<evidence type="ECO:0000259" key="4">
    <source>
        <dbReference type="SMART" id="SM01318"/>
    </source>
</evidence>
<reference evidence="5" key="1">
    <citation type="submission" date="2021-01" db="UniProtKB">
        <authorList>
            <consortium name="EnsemblMetazoa"/>
        </authorList>
    </citation>
    <scope>IDENTIFICATION</scope>
</reference>
<name>A0A7M7KZL4_VARDE</name>
<feature type="chain" id="PRO_5029870246" description="Single domain-containing protein" evidence="3">
    <location>
        <begin position="22"/>
        <end position="113"/>
    </location>
</feature>
<sequence>MVKITVSIFFIVSCLFTVSNAYTAVMPKVKMINGKCIHPMFNEKIAPNQSYYPPEVCEQHFCDSSKRTIYISGCGRVMAPPGCNVEYDRSQKYPACCSPKFICENADNKTTTA</sequence>
<keyword evidence="2" id="KW-0964">Secreted</keyword>
<dbReference type="GO" id="GO:0005576">
    <property type="term" value="C:extracellular region"/>
    <property type="evidence" value="ECO:0007669"/>
    <property type="project" value="UniProtKB-SubCell"/>
</dbReference>
<dbReference type="InterPro" id="IPR029277">
    <property type="entry name" value="SVWC_dom"/>
</dbReference>
<evidence type="ECO:0000313" key="5">
    <source>
        <dbReference type="EnsemblMetazoa" id="XP_022671492"/>
    </source>
</evidence>
<dbReference type="InParanoid" id="A0A7M7KZL4"/>
<evidence type="ECO:0000256" key="3">
    <source>
        <dbReference type="SAM" id="SignalP"/>
    </source>
</evidence>
<dbReference type="AlphaFoldDB" id="A0A7M7KZL4"/>
<dbReference type="OrthoDB" id="7901229at2759"/>
<dbReference type="KEGG" id="vde:111254666"/>
<evidence type="ECO:0000256" key="2">
    <source>
        <dbReference type="ARBA" id="ARBA00022525"/>
    </source>
</evidence>
<dbReference type="Proteomes" id="UP000594260">
    <property type="component" value="Unplaced"/>
</dbReference>
<dbReference type="Pfam" id="PF15430">
    <property type="entry name" value="SVWC"/>
    <property type="match status" value="1"/>
</dbReference>
<protein>
    <recommendedName>
        <fullName evidence="4">Single domain-containing protein</fullName>
    </recommendedName>
</protein>